<evidence type="ECO:0000313" key="5">
    <source>
        <dbReference type="EMBL" id="ACO60967.1"/>
    </source>
</evidence>
<dbReference type="OMA" id="HLPCEKA"/>
<dbReference type="Pfam" id="PF00173">
    <property type="entry name" value="Cyt-b5"/>
    <property type="match status" value="1"/>
</dbReference>
<dbReference type="SMART" id="SM01117">
    <property type="entry name" value="Cyt-b5"/>
    <property type="match status" value="1"/>
</dbReference>
<keyword evidence="3" id="KW-0812">Transmembrane</keyword>
<dbReference type="SUPFAM" id="SSF55856">
    <property type="entry name" value="Cytochrome b5-like heme/steroid binding domain"/>
    <property type="match status" value="1"/>
</dbReference>
<dbReference type="AlphaFoldDB" id="C1DYM0"/>
<keyword evidence="6" id="KW-1185">Reference proteome</keyword>
<dbReference type="InterPro" id="IPR001199">
    <property type="entry name" value="Cyt_B5-like_heme/steroid-bd"/>
</dbReference>
<comment type="similarity">
    <text evidence="2">Belongs to the cytochrome b5 family. MAPR subfamily.</text>
</comment>
<keyword evidence="1" id="KW-0754">Steroid-binding</keyword>
<dbReference type="InterPro" id="IPR036400">
    <property type="entry name" value="Cyt_B5-like_heme/steroid_sf"/>
</dbReference>
<evidence type="ECO:0000256" key="2">
    <source>
        <dbReference type="ARBA" id="ARBA00038357"/>
    </source>
</evidence>
<name>C1DYM0_MICCC</name>
<gene>
    <name evidence="5" type="ORF">MICPUN_113376</name>
</gene>
<dbReference type="Proteomes" id="UP000002009">
    <property type="component" value="Chromosome 2"/>
</dbReference>
<keyword evidence="1" id="KW-0446">Lipid-binding</keyword>
<dbReference type="RefSeq" id="XP_002499709.1">
    <property type="nucleotide sequence ID" value="XM_002499663.1"/>
</dbReference>
<evidence type="ECO:0000313" key="6">
    <source>
        <dbReference type="Proteomes" id="UP000002009"/>
    </source>
</evidence>
<feature type="domain" description="Cytochrome b5 heme-binding" evidence="4">
    <location>
        <begin position="46"/>
        <end position="143"/>
    </location>
</feature>
<protein>
    <recommendedName>
        <fullName evidence="4">Cytochrome b5 heme-binding domain-containing protein</fullName>
    </recommendedName>
</protein>
<dbReference type="PANTHER" id="PTHR10281:SF76">
    <property type="entry name" value="CALCUTTA CUP-RELATED"/>
    <property type="match status" value="1"/>
</dbReference>
<dbReference type="OrthoDB" id="547796at2759"/>
<accession>C1DYM0</accession>
<dbReference type="InParanoid" id="C1DYM0"/>
<keyword evidence="3" id="KW-1133">Transmembrane helix</keyword>
<dbReference type="KEGG" id="mis:MICPUN_113376"/>
<dbReference type="GO" id="GO:0016020">
    <property type="term" value="C:membrane"/>
    <property type="evidence" value="ECO:0007669"/>
    <property type="project" value="TreeGrafter"/>
</dbReference>
<evidence type="ECO:0000256" key="3">
    <source>
        <dbReference type="SAM" id="Phobius"/>
    </source>
</evidence>
<dbReference type="EMBL" id="CP001323">
    <property type="protein sequence ID" value="ACO60967.1"/>
    <property type="molecule type" value="Genomic_DNA"/>
</dbReference>
<proteinExistence type="inferred from homology"/>
<dbReference type="eggNOG" id="KOG1110">
    <property type="taxonomic scope" value="Eukaryota"/>
</dbReference>
<dbReference type="Gene3D" id="3.10.120.10">
    <property type="entry name" value="Cytochrome b5-like heme/steroid binding domain"/>
    <property type="match status" value="1"/>
</dbReference>
<dbReference type="PANTHER" id="PTHR10281">
    <property type="entry name" value="MEMBRANE-ASSOCIATED PROGESTERONE RECEPTOR COMPONENT-RELATED"/>
    <property type="match status" value="1"/>
</dbReference>
<evidence type="ECO:0000256" key="1">
    <source>
        <dbReference type="ARBA" id="ARBA00022665"/>
    </source>
</evidence>
<dbReference type="STRING" id="296587.C1DYM0"/>
<keyword evidence="3" id="KW-0472">Membrane</keyword>
<sequence length="180" mass="19866">MFFTFWFQFFAAIIAAGFLYGAIYLLMQDKAEKHIHHVAAEKDTNLTTAELAAYDGRTSGRPILVSLCGKIYDVVSSAALYGNGGQYNSFAGKDITVACAKFNKTSDAYFNAQWTGLTKPERELLAKWEELFAKKYPEVGKVTDVDNMAPCPQSNEGIAMQADAYSTTLGMDLFAKKHIS</sequence>
<reference evidence="5 6" key="1">
    <citation type="journal article" date="2009" name="Science">
        <title>Green evolution and dynamic adaptations revealed by genomes of the marine picoeukaryotes Micromonas.</title>
        <authorList>
            <person name="Worden A.Z."/>
            <person name="Lee J.H."/>
            <person name="Mock T."/>
            <person name="Rouze P."/>
            <person name="Simmons M.P."/>
            <person name="Aerts A.L."/>
            <person name="Allen A.E."/>
            <person name="Cuvelier M.L."/>
            <person name="Derelle E."/>
            <person name="Everett M.V."/>
            <person name="Foulon E."/>
            <person name="Grimwood J."/>
            <person name="Gundlach H."/>
            <person name="Henrissat B."/>
            <person name="Napoli C."/>
            <person name="McDonald S.M."/>
            <person name="Parker M.S."/>
            <person name="Rombauts S."/>
            <person name="Salamov A."/>
            <person name="Von Dassow P."/>
            <person name="Badger J.H."/>
            <person name="Coutinho P.M."/>
            <person name="Demir E."/>
            <person name="Dubchak I."/>
            <person name="Gentemann C."/>
            <person name="Eikrem W."/>
            <person name="Gready J.E."/>
            <person name="John U."/>
            <person name="Lanier W."/>
            <person name="Lindquist E.A."/>
            <person name="Lucas S."/>
            <person name="Mayer K.F."/>
            <person name="Moreau H."/>
            <person name="Not F."/>
            <person name="Otillar R."/>
            <person name="Panaud O."/>
            <person name="Pangilinan J."/>
            <person name="Paulsen I."/>
            <person name="Piegu B."/>
            <person name="Poliakov A."/>
            <person name="Robbens S."/>
            <person name="Schmutz J."/>
            <person name="Toulza E."/>
            <person name="Wyss T."/>
            <person name="Zelensky A."/>
            <person name="Zhou K."/>
            <person name="Armbrust E.V."/>
            <person name="Bhattacharya D."/>
            <person name="Goodenough U.W."/>
            <person name="Van de Peer Y."/>
            <person name="Grigoriev I.V."/>
        </authorList>
    </citation>
    <scope>NUCLEOTIDE SEQUENCE [LARGE SCALE GENOMIC DNA]</scope>
    <source>
        <strain evidence="6">RCC299 / NOUM17</strain>
    </source>
</reference>
<evidence type="ECO:0000259" key="4">
    <source>
        <dbReference type="SMART" id="SM01117"/>
    </source>
</evidence>
<feature type="transmembrane region" description="Helical" evidence="3">
    <location>
        <begin position="6"/>
        <end position="27"/>
    </location>
</feature>
<dbReference type="GO" id="GO:0005496">
    <property type="term" value="F:steroid binding"/>
    <property type="evidence" value="ECO:0007669"/>
    <property type="project" value="UniProtKB-KW"/>
</dbReference>
<dbReference type="GO" id="GO:0012505">
    <property type="term" value="C:endomembrane system"/>
    <property type="evidence" value="ECO:0007669"/>
    <property type="project" value="TreeGrafter"/>
</dbReference>
<dbReference type="GeneID" id="8241385"/>
<organism evidence="5 6">
    <name type="scientific">Micromonas commoda (strain RCC299 / NOUM17 / CCMP2709)</name>
    <name type="common">Picoplanktonic green alga</name>
    <dbReference type="NCBI Taxonomy" id="296587"/>
    <lineage>
        <taxon>Eukaryota</taxon>
        <taxon>Viridiplantae</taxon>
        <taxon>Chlorophyta</taxon>
        <taxon>Mamiellophyceae</taxon>
        <taxon>Mamiellales</taxon>
        <taxon>Mamiellaceae</taxon>
        <taxon>Micromonas</taxon>
    </lineage>
</organism>
<dbReference type="InterPro" id="IPR050577">
    <property type="entry name" value="MAPR/NEUFC/NENF-like"/>
</dbReference>